<name>A0A4Y8MV85_9BURK</name>
<accession>A0A4Y8MV85</accession>
<dbReference type="EMBL" id="SNVI01000002">
    <property type="protein sequence ID" value="TFE41308.1"/>
    <property type="molecule type" value="Genomic_DNA"/>
</dbReference>
<gene>
    <name evidence="2" type="ORF">E2553_32050</name>
</gene>
<protein>
    <submittedName>
        <fullName evidence="2">Uncharacterized protein</fullName>
    </submittedName>
</protein>
<evidence type="ECO:0000313" key="2">
    <source>
        <dbReference type="EMBL" id="TFE41308.1"/>
    </source>
</evidence>
<sequence>MKIRSAEFLAAVAIISSAAVMQIREHVLAQETPASNAQAMSPPCGVTHEGLVPAACEPTREKRQVDRAPQPQRSAPQIWV</sequence>
<feature type="compositionally biased region" description="Polar residues" evidence="1">
    <location>
        <begin position="71"/>
        <end position="80"/>
    </location>
</feature>
<feature type="region of interest" description="Disordered" evidence="1">
    <location>
        <begin position="58"/>
        <end position="80"/>
    </location>
</feature>
<evidence type="ECO:0000256" key="1">
    <source>
        <dbReference type="SAM" id="MobiDB-lite"/>
    </source>
</evidence>
<evidence type="ECO:0000313" key="3">
    <source>
        <dbReference type="Proteomes" id="UP000297385"/>
    </source>
</evidence>
<organism evidence="2 3">
    <name type="scientific">Paraburkholderia dipogonis</name>
    <dbReference type="NCBI Taxonomy" id="1211383"/>
    <lineage>
        <taxon>Bacteria</taxon>
        <taxon>Pseudomonadati</taxon>
        <taxon>Pseudomonadota</taxon>
        <taxon>Betaproteobacteria</taxon>
        <taxon>Burkholderiales</taxon>
        <taxon>Burkholderiaceae</taxon>
        <taxon>Paraburkholderia</taxon>
    </lineage>
</organism>
<dbReference type="Proteomes" id="UP000297385">
    <property type="component" value="Unassembled WGS sequence"/>
</dbReference>
<dbReference type="RefSeq" id="WP_134464227.1">
    <property type="nucleotide sequence ID" value="NZ_JBHMFL010000120.1"/>
</dbReference>
<dbReference type="GeneID" id="97309183"/>
<comment type="caution">
    <text evidence="2">The sequence shown here is derived from an EMBL/GenBank/DDBJ whole genome shotgun (WGS) entry which is preliminary data.</text>
</comment>
<proteinExistence type="predicted"/>
<reference evidence="2 3" key="1">
    <citation type="submission" date="2019-03" db="EMBL/GenBank/DDBJ databases">
        <title>Complete Genome Sequence of Paraburkholderia dipogonis ICMP 19430T, a Nitrogen-fixing Symbiont of the South African Invasive Legume Dipogon lignosus in New Zealand.</title>
        <authorList>
            <person name="De Meyer S.E."/>
        </authorList>
    </citation>
    <scope>NUCLEOTIDE SEQUENCE [LARGE SCALE GENOMIC DNA]</scope>
    <source>
        <strain evidence="2 3">ICMP 19430</strain>
    </source>
</reference>
<dbReference type="AlphaFoldDB" id="A0A4Y8MV85"/>